<name>A0A0V0TUP0_9BILA</name>
<evidence type="ECO:0000259" key="21">
    <source>
        <dbReference type="PROSITE" id="PS50994"/>
    </source>
</evidence>
<dbReference type="PROSITE" id="PS50994">
    <property type="entry name" value="INTEGRASE"/>
    <property type="match status" value="1"/>
</dbReference>
<evidence type="ECO:0000256" key="9">
    <source>
        <dbReference type="ARBA" id="ARBA00022801"/>
    </source>
</evidence>
<dbReference type="GO" id="GO:0003964">
    <property type="term" value="F:RNA-directed DNA polymerase activity"/>
    <property type="evidence" value="ECO:0007669"/>
    <property type="project" value="UniProtKB-KW"/>
</dbReference>
<dbReference type="Pfam" id="PF22936">
    <property type="entry name" value="Pol_BBD"/>
    <property type="match status" value="1"/>
</dbReference>
<dbReference type="Pfam" id="PF14223">
    <property type="entry name" value="Retrotran_gag_2"/>
    <property type="match status" value="1"/>
</dbReference>
<evidence type="ECO:0000256" key="14">
    <source>
        <dbReference type="ARBA" id="ARBA00022932"/>
    </source>
</evidence>
<evidence type="ECO:0000259" key="20">
    <source>
        <dbReference type="PROSITE" id="PS50158"/>
    </source>
</evidence>
<evidence type="ECO:0000256" key="11">
    <source>
        <dbReference type="ARBA" id="ARBA00022842"/>
    </source>
</evidence>
<feature type="compositionally biased region" description="Polar residues" evidence="19">
    <location>
        <begin position="762"/>
        <end position="775"/>
    </location>
</feature>
<dbReference type="InterPro" id="IPR012337">
    <property type="entry name" value="RNaseH-like_sf"/>
</dbReference>
<dbReference type="SUPFAM" id="SSF53098">
    <property type="entry name" value="Ribonuclease H-like"/>
    <property type="match status" value="1"/>
</dbReference>
<keyword evidence="15" id="KW-0917">Virion maturation</keyword>
<proteinExistence type="predicted"/>
<dbReference type="GO" id="GO:0006508">
    <property type="term" value="P:proteolysis"/>
    <property type="evidence" value="ECO:0007669"/>
    <property type="project" value="UniProtKB-KW"/>
</dbReference>
<evidence type="ECO:0000256" key="5">
    <source>
        <dbReference type="ARBA" id="ARBA00022723"/>
    </source>
</evidence>
<dbReference type="SUPFAM" id="SSF57756">
    <property type="entry name" value="Retrovirus zinc finger-like domains"/>
    <property type="match status" value="1"/>
</dbReference>
<dbReference type="SMART" id="SM00343">
    <property type="entry name" value="ZnF_C2HC"/>
    <property type="match status" value="1"/>
</dbReference>
<keyword evidence="7" id="KW-0064">Aspartyl protease</keyword>
<evidence type="ECO:0000256" key="2">
    <source>
        <dbReference type="ARBA" id="ARBA00022612"/>
    </source>
</evidence>
<dbReference type="GO" id="GO:0003887">
    <property type="term" value="F:DNA-directed DNA polymerase activity"/>
    <property type="evidence" value="ECO:0007669"/>
    <property type="project" value="UniProtKB-KW"/>
</dbReference>
<dbReference type="GO" id="GO:0004190">
    <property type="term" value="F:aspartic-type endopeptidase activity"/>
    <property type="evidence" value="ECO:0007669"/>
    <property type="project" value="UniProtKB-KW"/>
</dbReference>
<keyword evidence="4" id="KW-0540">Nuclease</keyword>
<dbReference type="SUPFAM" id="SSF56672">
    <property type="entry name" value="DNA/RNA polymerases"/>
    <property type="match status" value="1"/>
</dbReference>
<dbReference type="Pfam" id="PF25597">
    <property type="entry name" value="SH3_retrovirus"/>
    <property type="match status" value="1"/>
</dbReference>
<keyword evidence="14" id="KW-0239">DNA-directed DNA polymerase</keyword>
<evidence type="ECO:0000256" key="10">
    <source>
        <dbReference type="ARBA" id="ARBA00022840"/>
    </source>
</evidence>
<dbReference type="InterPro" id="IPR013103">
    <property type="entry name" value="RVT_2"/>
</dbReference>
<dbReference type="InterPro" id="IPR036397">
    <property type="entry name" value="RNaseH_sf"/>
</dbReference>
<dbReference type="GO" id="GO:0006310">
    <property type="term" value="P:DNA recombination"/>
    <property type="evidence" value="ECO:0007669"/>
    <property type="project" value="UniProtKB-KW"/>
</dbReference>
<evidence type="ECO:0000256" key="12">
    <source>
        <dbReference type="ARBA" id="ARBA00022908"/>
    </source>
</evidence>
<evidence type="ECO:0000256" key="4">
    <source>
        <dbReference type="ARBA" id="ARBA00022722"/>
    </source>
</evidence>
<dbReference type="GO" id="GO:0003676">
    <property type="term" value="F:nucleic acid binding"/>
    <property type="evidence" value="ECO:0007669"/>
    <property type="project" value="InterPro"/>
</dbReference>
<evidence type="ECO:0000256" key="3">
    <source>
        <dbReference type="ARBA" id="ARBA00022670"/>
    </source>
</evidence>
<keyword evidence="2" id="KW-1188">Viral release from host cell</keyword>
<dbReference type="STRING" id="144512.A0A0V0TUP0"/>
<keyword evidence="18" id="KW-0863">Zinc-finger</keyword>
<dbReference type="OrthoDB" id="430476at2759"/>
<keyword evidence="23" id="KW-1185">Reference proteome</keyword>
<evidence type="ECO:0000313" key="22">
    <source>
        <dbReference type="EMBL" id="KRX42725.1"/>
    </source>
</evidence>
<dbReference type="InterPro" id="IPR054722">
    <property type="entry name" value="PolX-like_BBD"/>
</dbReference>
<dbReference type="EMBL" id="JYDJ01000136">
    <property type="protein sequence ID" value="KRX42725.1"/>
    <property type="molecule type" value="Genomic_DNA"/>
</dbReference>
<evidence type="ECO:0000256" key="7">
    <source>
        <dbReference type="ARBA" id="ARBA00022750"/>
    </source>
</evidence>
<protein>
    <submittedName>
        <fullName evidence="22">Retrovirus-related Pol polyprotein from transposon TNT 1-94</fullName>
    </submittedName>
</protein>
<dbReference type="InterPro" id="IPR036875">
    <property type="entry name" value="Znf_CCHC_sf"/>
</dbReference>
<keyword evidence="17" id="KW-0511">Multifunctional enzyme</keyword>
<keyword evidence="11" id="KW-0460">Magnesium</keyword>
<dbReference type="Pfam" id="PF00665">
    <property type="entry name" value="rve"/>
    <property type="match status" value="1"/>
</dbReference>
<organism evidence="22 23">
    <name type="scientific">Trichinella murrelli</name>
    <dbReference type="NCBI Taxonomy" id="144512"/>
    <lineage>
        <taxon>Eukaryota</taxon>
        <taxon>Metazoa</taxon>
        <taxon>Ecdysozoa</taxon>
        <taxon>Nematoda</taxon>
        <taxon>Enoplea</taxon>
        <taxon>Dorylaimia</taxon>
        <taxon>Trichinellida</taxon>
        <taxon>Trichinellidae</taxon>
        <taxon>Trichinella</taxon>
    </lineage>
</organism>
<keyword evidence="13" id="KW-0695">RNA-directed DNA polymerase</keyword>
<evidence type="ECO:0000256" key="16">
    <source>
        <dbReference type="ARBA" id="ARBA00023172"/>
    </source>
</evidence>
<sequence>MDQVVNQLVEHVQTLQAQLALTKPTVLASAVGGLPESKHLDGTNYSEWKFAMKNYLVDAGLWHCVENENVDHELDQRALAKINLSIKPCASGDVRKAMTAKQAWEKLRCAYEDIGLVRRIGLYSSLFKTRFEECGSMTAYIDRITGIADQLESIGKPLDNETVGGIILGGLPIEFQPLILGIQGSNQKITVEFVKGLLLQNNVQQLVSPLPKDENCAFVSQSAKEKVKERCNRRCFKCKQTGHILAKCPFVVNDRRFSKNQKKSDKHLAVSTNFAASCLLIQKATDGDKDWFLDSGATTHLTHRDDWMEEYNGCTTHTVAIANGTNITTKGCGVVKIPLATEKTMVAHDVRHAPELALNLLSVSRIAAQKKTLIFDENGCRIVDLAIEVPRQHILGTATQYNGLYRLNRRDHWAMAVQDVPDLWHRRLGHLSRGSMKLLQDGQGTGIPSDAITKTDCVTCLKGKQCRLPFPKSATKRSKEVLELVHSDICGPMQVASVGGARYFLSFIDDFSRKSFVYFLKHKNEALPKFKDFIAMVERQTSKRVKCLRTDNGREYVNNMFAEFLMRKGIRHERTIPETPQQNGVAERMNRTLVEKARTMLIDANLSPDLWAEAVGTANYLRNRCPTKALRKVTPEEAWSGRKPNLAHLKIFGCLAMVHVASGQRKKWDPKSEERIFVGYCETSKGYRTVDRKTKKMYVTRDVKFLESRFPGTQSSKEESTNSLMNPDVGEEAVIVWTSQDTGSTEMDPNPSVPPKVDTDSNESTGQSPQPSVKTSPEELRRPLRNRFPNRNIFNADFLLFQTQVREQSDPISYEEALNRPDAKEWLKAINEELASHHENQSWEPAVLPPHKKAIKSKWVFKTKYKEDGTIEKRKARLVARGYSQRQGIDYEDTFAPTLGYSSLRYLLSLAAKYNLEVDQMDVVTAFLNPNLNEEIYMELPTGVYDENNKYCRLRKSIYGLKQASRAWYGMLDDTLRSFGLNRLKNEPCIYFLRKNETFLAVGVYVDDLLILSNNESSKNELKMALCERFKMKDLGRAHWCLGIRIVQDVENGTLSIDQEQYIEEMLYRFRMSDCKGVKTPLDPNQILSKAMMPRSDEEIKQMHAVPYREAVGCLVYLSQSCRPDICHAVGIVSRFSDNPGKAHWTAVKRIFRYLKYTKTAKLVYRRTENALTVYSDSDWGNDRDDRRSISGCVVCHSGAAIAWTSKKQRTVALSTTEAEYMALSHAAQETAWLRSLQSELEKESSKPTILCDNSGAVSISTGQSSSARTRHIDIRHHFVKEKIQEGEIEMRQIPSADNAADMFTKALTPSRLAACMKVIGMAA</sequence>
<dbReference type="Proteomes" id="UP000055048">
    <property type="component" value="Unassembled WGS sequence"/>
</dbReference>
<feature type="compositionally biased region" description="Polar residues" evidence="19">
    <location>
        <begin position="711"/>
        <end position="725"/>
    </location>
</feature>
<reference evidence="22 23" key="1">
    <citation type="submission" date="2015-01" db="EMBL/GenBank/DDBJ databases">
        <title>Evolution of Trichinella species and genotypes.</title>
        <authorList>
            <person name="Korhonen P.K."/>
            <person name="Edoardo P."/>
            <person name="Giuseppe L.R."/>
            <person name="Gasser R.B."/>
        </authorList>
    </citation>
    <scope>NUCLEOTIDE SEQUENCE [LARGE SCALE GENOMIC DNA]</scope>
    <source>
        <strain evidence="22">ISS417</strain>
    </source>
</reference>
<dbReference type="Gene3D" id="3.30.420.10">
    <property type="entry name" value="Ribonuclease H-like superfamily/Ribonuclease H"/>
    <property type="match status" value="1"/>
</dbReference>
<feature type="region of interest" description="Disordered" evidence="19">
    <location>
        <begin position="710"/>
        <end position="729"/>
    </location>
</feature>
<evidence type="ECO:0000313" key="23">
    <source>
        <dbReference type="Proteomes" id="UP000055048"/>
    </source>
</evidence>
<dbReference type="GO" id="GO:0019899">
    <property type="term" value="F:enzyme binding"/>
    <property type="evidence" value="ECO:0007669"/>
    <property type="project" value="UniProtKB-ARBA"/>
</dbReference>
<keyword evidence="10" id="KW-0067">ATP-binding</keyword>
<dbReference type="InterPro" id="IPR001878">
    <property type="entry name" value="Znf_CCHC"/>
</dbReference>
<dbReference type="InterPro" id="IPR001584">
    <property type="entry name" value="Integrase_cat-core"/>
</dbReference>
<feature type="region of interest" description="Disordered" evidence="19">
    <location>
        <begin position="741"/>
        <end position="782"/>
    </location>
</feature>
<gene>
    <name evidence="22" type="ORF">T05_4133</name>
</gene>
<keyword evidence="9" id="KW-0378">Hydrolase</keyword>
<evidence type="ECO:0000256" key="19">
    <source>
        <dbReference type="SAM" id="MobiDB-lite"/>
    </source>
</evidence>
<evidence type="ECO:0000256" key="13">
    <source>
        <dbReference type="ARBA" id="ARBA00022918"/>
    </source>
</evidence>
<dbReference type="InterPro" id="IPR057670">
    <property type="entry name" value="SH3_retrovirus"/>
</dbReference>
<evidence type="ECO:0000256" key="1">
    <source>
        <dbReference type="ARBA" id="ARBA00002180"/>
    </source>
</evidence>
<dbReference type="InterPro" id="IPR043502">
    <property type="entry name" value="DNA/RNA_pol_sf"/>
</dbReference>
<evidence type="ECO:0000256" key="6">
    <source>
        <dbReference type="ARBA" id="ARBA00022741"/>
    </source>
</evidence>
<feature type="domain" description="CCHC-type" evidence="20">
    <location>
        <begin position="233"/>
        <end position="249"/>
    </location>
</feature>
<dbReference type="CDD" id="cd09272">
    <property type="entry name" value="RNase_HI_RT_Ty1"/>
    <property type="match status" value="1"/>
</dbReference>
<keyword evidence="12" id="KW-0229">DNA integration</keyword>
<feature type="domain" description="Integrase catalytic" evidence="21">
    <location>
        <begin position="467"/>
        <end position="643"/>
    </location>
</feature>
<keyword evidence="16" id="KW-0233">DNA recombination</keyword>
<keyword evidence="14" id="KW-0548">Nucleotidyltransferase</keyword>
<dbReference type="GO" id="GO:0005524">
    <property type="term" value="F:ATP binding"/>
    <property type="evidence" value="ECO:0007669"/>
    <property type="project" value="UniProtKB-KW"/>
</dbReference>
<evidence type="ECO:0000256" key="15">
    <source>
        <dbReference type="ARBA" id="ARBA00023113"/>
    </source>
</evidence>
<dbReference type="PROSITE" id="PS50158">
    <property type="entry name" value="ZF_CCHC"/>
    <property type="match status" value="1"/>
</dbReference>
<evidence type="ECO:0000256" key="17">
    <source>
        <dbReference type="ARBA" id="ARBA00023268"/>
    </source>
</evidence>
<keyword evidence="14" id="KW-0808">Transferase</keyword>
<dbReference type="InterPro" id="IPR025724">
    <property type="entry name" value="GAG-pre-integrase_dom"/>
</dbReference>
<dbReference type="GO" id="GO:0004519">
    <property type="term" value="F:endonuclease activity"/>
    <property type="evidence" value="ECO:0007669"/>
    <property type="project" value="UniProtKB-KW"/>
</dbReference>
<dbReference type="GO" id="GO:0008270">
    <property type="term" value="F:zinc ion binding"/>
    <property type="evidence" value="ECO:0007669"/>
    <property type="project" value="UniProtKB-KW"/>
</dbReference>
<keyword evidence="8" id="KW-0255">Endonuclease</keyword>
<accession>A0A0V0TUP0</accession>
<dbReference type="GO" id="GO:0042575">
    <property type="term" value="C:DNA polymerase complex"/>
    <property type="evidence" value="ECO:0007669"/>
    <property type="project" value="UniProtKB-ARBA"/>
</dbReference>
<dbReference type="GO" id="GO:0015074">
    <property type="term" value="P:DNA integration"/>
    <property type="evidence" value="ECO:0007669"/>
    <property type="project" value="UniProtKB-KW"/>
</dbReference>
<comment type="caution">
    <text evidence="22">The sequence shown here is derived from an EMBL/GenBank/DDBJ whole genome shotgun (WGS) entry which is preliminary data.</text>
</comment>
<keyword evidence="6" id="KW-0547">Nucleotide-binding</keyword>
<dbReference type="InterPro" id="IPR039537">
    <property type="entry name" value="Retrotran_Ty1/copia-like"/>
</dbReference>
<keyword evidence="18" id="KW-0862">Zinc</keyword>
<keyword evidence="3" id="KW-0645">Protease</keyword>
<evidence type="ECO:0000256" key="18">
    <source>
        <dbReference type="PROSITE-ProRule" id="PRU00047"/>
    </source>
</evidence>
<keyword evidence="5" id="KW-0479">Metal-binding</keyword>
<comment type="function">
    <text evidence="1">The aspartyl protease (PR) mediates the proteolytic cleavages of the Gag and Gag-Pol polyproteins after assembly of the VLP.</text>
</comment>
<dbReference type="PANTHER" id="PTHR42648">
    <property type="entry name" value="TRANSPOSASE, PUTATIVE-RELATED"/>
    <property type="match status" value="1"/>
</dbReference>
<dbReference type="Pfam" id="PF13976">
    <property type="entry name" value="gag_pre-integrs"/>
    <property type="match status" value="1"/>
</dbReference>
<dbReference type="PANTHER" id="PTHR42648:SF11">
    <property type="entry name" value="TRANSPOSON TY4-P GAG-POL POLYPROTEIN"/>
    <property type="match status" value="1"/>
</dbReference>
<evidence type="ECO:0000256" key="8">
    <source>
        <dbReference type="ARBA" id="ARBA00022759"/>
    </source>
</evidence>
<dbReference type="Pfam" id="PF07727">
    <property type="entry name" value="RVT_2"/>
    <property type="match status" value="1"/>
</dbReference>